<accession>A0A0E9TBN3</accession>
<sequence length="47" mass="5238">MNKVSGLLVARFQPSEMISLCAIDILKVKRRQSAQNLCAEPLNIPLK</sequence>
<dbReference type="EMBL" id="GBXM01058292">
    <property type="protein sequence ID" value="JAH50285.1"/>
    <property type="molecule type" value="Transcribed_RNA"/>
</dbReference>
<reference evidence="1" key="1">
    <citation type="submission" date="2014-11" db="EMBL/GenBank/DDBJ databases">
        <authorList>
            <person name="Amaro Gonzalez C."/>
        </authorList>
    </citation>
    <scope>NUCLEOTIDE SEQUENCE</scope>
</reference>
<reference evidence="1" key="2">
    <citation type="journal article" date="2015" name="Fish Shellfish Immunol.">
        <title>Early steps in the European eel (Anguilla anguilla)-Vibrio vulnificus interaction in the gills: Role of the RtxA13 toxin.</title>
        <authorList>
            <person name="Callol A."/>
            <person name="Pajuelo D."/>
            <person name="Ebbesson L."/>
            <person name="Teles M."/>
            <person name="MacKenzie S."/>
            <person name="Amaro C."/>
        </authorList>
    </citation>
    <scope>NUCLEOTIDE SEQUENCE</scope>
</reference>
<evidence type="ECO:0000313" key="1">
    <source>
        <dbReference type="EMBL" id="JAH50285.1"/>
    </source>
</evidence>
<name>A0A0E9TBN3_ANGAN</name>
<protein>
    <submittedName>
        <fullName evidence="1">Uncharacterized protein</fullName>
    </submittedName>
</protein>
<dbReference type="AlphaFoldDB" id="A0A0E9TBN3"/>
<organism evidence="1">
    <name type="scientific">Anguilla anguilla</name>
    <name type="common">European freshwater eel</name>
    <name type="synonym">Muraena anguilla</name>
    <dbReference type="NCBI Taxonomy" id="7936"/>
    <lineage>
        <taxon>Eukaryota</taxon>
        <taxon>Metazoa</taxon>
        <taxon>Chordata</taxon>
        <taxon>Craniata</taxon>
        <taxon>Vertebrata</taxon>
        <taxon>Euteleostomi</taxon>
        <taxon>Actinopterygii</taxon>
        <taxon>Neopterygii</taxon>
        <taxon>Teleostei</taxon>
        <taxon>Anguilliformes</taxon>
        <taxon>Anguillidae</taxon>
        <taxon>Anguilla</taxon>
    </lineage>
</organism>
<proteinExistence type="predicted"/>